<reference evidence="2" key="1">
    <citation type="submission" date="2021-02" db="EMBL/GenBank/DDBJ databases">
        <authorList>
            <person name="Nowell W R."/>
        </authorList>
    </citation>
    <scope>NUCLEOTIDE SEQUENCE</scope>
</reference>
<proteinExistence type="predicted"/>
<dbReference type="EMBL" id="CAJNYV010000525">
    <property type="protein sequence ID" value="CAF3364347.1"/>
    <property type="molecule type" value="Genomic_DNA"/>
</dbReference>
<accession>A0A821AJZ6</accession>
<comment type="caution">
    <text evidence="2">The sequence shown here is derived from an EMBL/GenBank/DDBJ whole genome shotgun (WGS) entry which is preliminary data.</text>
</comment>
<dbReference type="AlphaFoldDB" id="A0A821AJZ6"/>
<protein>
    <submittedName>
        <fullName evidence="2">Uncharacterized protein</fullName>
    </submittedName>
</protein>
<name>A0A821AJZ6_9BILA</name>
<dbReference type="EMBL" id="CAJOBS010000447">
    <property type="protein sequence ID" value="CAF4578899.1"/>
    <property type="molecule type" value="Genomic_DNA"/>
</dbReference>
<sequence>MYNRGLFITIAFVITCRISGEKHELIYNKDIVYYDECRISISPRNHLQPVNAYVQIQKPCNGTLLWTYPKLHLKLTVVNLENEPFTLCFEQKSIEQKLIRSIQGINLDTNQTSDMREEQSSSGLVLCTTSVGTRLAVIIEAQPLYAGVYLPYAMFSQSHPWTAGPYPSWQRSEKYLYGPNELTPQKKKKLRRTRKKIIE</sequence>
<evidence type="ECO:0000313" key="3">
    <source>
        <dbReference type="Proteomes" id="UP000663838"/>
    </source>
</evidence>
<evidence type="ECO:0000313" key="1">
    <source>
        <dbReference type="EMBL" id="CAF3364347.1"/>
    </source>
</evidence>
<evidence type="ECO:0000313" key="2">
    <source>
        <dbReference type="EMBL" id="CAF4578899.1"/>
    </source>
</evidence>
<dbReference type="Proteomes" id="UP000663838">
    <property type="component" value="Unassembled WGS sequence"/>
</dbReference>
<organism evidence="2 3">
    <name type="scientific">Rotaria socialis</name>
    <dbReference type="NCBI Taxonomy" id="392032"/>
    <lineage>
        <taxon>Eukaryota</taxon>
        <taxon>Metazoa</taxon>
        <taxon>Spiralia</taxon>
        <taxon>Gnathifera</taxon>
        <taxon>Rotifera</taxon>
        <taxon>Eurotatoria</taxon>
        <taxon>Bdelloidea</taxon>
        <taxon>Philodinida</taxon>
        <taxon>Philodinidae</taxon>
        <taxon>Rotaria</taxon>
    </lineage>
</organism>
<gene>
    <name evidence="1" type="ORF">KIK155_LOCUS4787</name>
    <name evidence="2" type="ORF">TOA249_LOCUS9129</name>
</gene>
<dbReference type="Proteomes" id="UP000663865">
    <property type="component" value="Unassembled WGS sequence"/>
</dbReference>